<keyword evidence="4" id="KW-0472">Membrane</keyword>
<dbReference type="PROSITE" id="PS50005">
    <property type="entry name" value="TPR"/>
    <property type="match status" value="2"/>
</dbReference>
<name>A0A7T0BWE6_9BACT</name>
<dbReference type="Pfam" id="PF13181">
    <property type="entry name" value="TPR_8"/>
    <property type="match status" value="1"/>
</dbReference>
<gene>
    <name evidence="5" type="ORF">G3M70_10000</name>
</gene>
<dbReference type="SUPFAM" id="SSF48452">
    <property type="entry name" value="TPR-like"/>
    <property type="match status" value="1"/>
</dbReference>
<evidence type="ECO:0000313" key="6">
    <source>
        <dbReference type="Proteomes" id="UP000594688"/>
    </source>
</evidence>
<dbReference type="Proteomes" id="UP000594688">
    <property type="component" value="Chromosome"/>
</dbReference>
<dbReference type="AlphaFoldDB" id="A0A7T0BWE6"/>
<dbReference type="InterPro" id="IPR019734">
    <property type="entry name" value="TPR_rpt"/>
</dbReference>
<keyword evidence="1" id="KW-0677">Repeat</keyword>
<feature type="transmembrane region" description="Helical" evidence="4">
    <location>
        <begin position="149"/>
        <end position="167"/>
    </location>
</feature>
<dbReference type="InterPro" id="IPR011990">
    <property type="entry name" value="TPR-like_helical_dom_sf"/>
</dbReference>
<dbReference type="Gene3D" id="1.25.40.10">
    <property type="entry name" value="Tetratricopeptide repeat domain"/>
    <property type="match status" value="1"/>
</dbReference>
<evidence type="ECO:0000256" key="3">
    <source>
        <dbReference type="PROSITE-ProRule" id="PRU00339"/>
    </source>
</evidence>
<dbReference type="InterPro" id="IPR052346">
    <property type="entry name" value="O-mannosyl-transferase_TMTC"/>
</dbReference>
<evidence type="ECO:0000256" key="1">
    <source>
        <dbReference type="ARBA" id="ARBA00022737"/>
    </source>
</evidence>
<evidence type="ECO:0000313" key="5">
    <source>
        <dbReference type="EMBL" id="QPJ62185.1"/>
    </source>
</evidence>
<accession>A0A7T0BWE6</accession>
<dbReference type="KEGG" id="nli:G3M70_10000"/>
<feature type="transmembrane region" description="Helical" evidence="4">
    <location>
        <begin position="225"/>
        <end position="242"/>
    </location>
</feature>
<dbReference type="PANTHER" id="PTHR44227">
    <property type="match status" value="1"/>
</dbReference>
<keyword evidence="4" id="KW-1133">Transmembrane helix</keyword>
<protein>
    <submittedName>
        <fullName evidence="5">Tetratricopeptide repeat protein</fullName>
    </submittedName>
</protein>
<sequence>MPSINTPNQHRLVFIFIVAAISLGVALGYSSVLHSPFNFDDGLVVLNNRAILNLATFFQLHTIHYRHLFYLTFAFNYHLGQEDPFGYHLFNIGVHLVNSLLVFAVVRITVEKGCDWGRSSAMRIATLTALVFAFNPIQTEAVSYISGRTSSLMAMFYLLSLMGFIQAETRQISWKGRVFCYSLCFLAGASAILSKETAITLPAALLLYDVCFMRNKNFRTFKPRILWVYGPVLLSISCLFFLSPSMWEHVVTWSQKINPGYALQQLTVIPFGAKMVLFPINQVFDYDWPYSSLSTDTLRIFSSLLAVGIFSGIWLKLYRAFPLAAFGVGWFLLILSPTNSFLPRMDLLSERNLYLASFGLLLIGAATAECVGFGARSSKIARLLVTVCAAIVVVCFMTLLIHRNAVYESNISLWEDALKKNPGKPRIYHNLSHFYTERKDFDNAFIMLKKLAASNATPYYRSYAHTNLGNIYALWGDMANAEREFVQAVQIYPRLPSGHFNLGVLFATRGMDKEAHLSFNRARAAKKYHPQKHLLPPKIALYQGRVLLNLKRYDRAEKEARRFLKEKPNHIDGQLLLGEILEEGGKSQEALDWYQSIRTKIKEKHLSARIEASIARIHLNHEQWKQAIGALERSLTFDPTNGPRQYFLGKLFWEHDNRAKAEKHIREALALHLDPALTLEAEALLTEIESE</sequence>
<feature type="transmembrane region" description="Helical" evidence="4">
    <location>
        <begin position="12"/>
        <end position="32"/>
    </location>
</feature>
<evidence type="ECO:0000256" key="4">
    <source>
        <dbReference type="SAM" id="Phobius"/>
    </source>
</evidence>
<proteinExistence type="predicted"/>
<dbReference type="PANTHER" id="PTHR44227:SF3">
    <property type="entry name" value="PROTEIN O-MANNOSYL-TRANSFERASE TMTC4"/>
    <property type="match status" value="1"/>
</dbReference>
<feature type="transmembrane region" description="Helical" evidence="4">
    <location>
        <begin position="354"/>
        <end position="374"/>
    </location>
</feature>
<dbReference type="EMBL" id="CP048685">
    <property type="protein sequence ID" value="QPJ62185.1"/>
    <property type="molecule type" value="Genomic_DNA"/>
</dbReference>
<keyword evidence="4" id="KW-0812">Transmembrane</keyword>
<keyword evidence="2 3" id="KW-0802">TPR repeat</keyword>
<feature type="transmembrane region" description="Helical" evidence="4">
    <location>
        <begin position="85"/>
        <end position="108"/>
    </location>
</feature>
<evidence type="ECO:0000256" key="2">
    <source>
        <dbReference type="ARBA" id="ARBA00022803"/>
    </source>
</evidence>
<reference evidence="5 6" key="1">
    <citation type="submission" date="2020-02" db="EMBL/GenBank/DDBJ databases">
        <title>Genomic and physiological characterization of two novel Nitrospinaceae genera.</title>
        <authorList>
            <person name="Mueller A.J."/>
            <person name="Jung M.-Y."/>
            <person name="Strachan C.R."/>
            <person name="Herbold C.W."/>
            <person name="Kirkegaard R.H."/>
            <person name="Daims H."/>
        </authorList>
    </citation>
    <scope>NUCLEOTIDE SEQUENCE [LARGE SCALE GENOMIC DNA]</scope>
    <source>
        <strain evidence="5">EB</strain>
    </source>
</reference>
<organism evidence="5 6">
    <name type="scientific">Candidatus Nitronauta litoralis</name>
    <dbReference type="NCBI Taxonomy" id="2705533"/>
    <lineage>
        <taxon>Bacteria</taxon>
        <taxon>Pseudomonadati</taxon>
        <taxon>Nitrospinota/Tectimicrobiota group</taxon>
        <taxon>Nitrospinota</taxon>
        <taxon>Nitrospinia</taxon>
        <taxon>Nitrospinales</taxon>
        <taxon>Nitrospinaceae</taxon>
        <taxon>Candidatus Nitronauta</taxon>
    </lineage>
</organism>
<feature type="transmembrane region" description="Helical" evidence="4">
    <location>
        <begin position="380"/>
        <end position="401"/>
    </location>
</feature>
<dbReference type="SMART" id="SM00028">
    <property type="entry name" value="TPR"/>
    <property type="match status" value="7"/>
</dbReference>
<dbReference type="Pfam" id="PF13432">
    <property type="entry name" value="TPR_16"/>
    <property type="match status" value="1"/>
</dbReference>
<feature type="transmembrane region" description="Helical" evidence="4">
    <location>
        <begin position="296"/>
        <end position="315"/>
    </location>
</feature>
<feature type="transmembrane region" description="Helical" evidence="4">
    <location>
        <begin position="321"/>
        <end position="342"/>
    </location>
</feature>
<feature type="repeat" description="TPR" evidence="3">
    <location>
        <begin position="608"/>
        <end position="641"/>
    </location>
</feature>
<feature type="repeat" description="TPR" evidence="3">
    <location>
        <begin position="462"/>
        <end position="495"/>
    </location>
</feature>